<accession>A0A1E5RK26</accession>
<evidence type="ECO:0000256" key="5">
    <source>
        <dbReference type="RuleBase" id="RU362055"/>
    </source>
</evidence>
<dbReference type="VEuPathDB" id="FungiDB:AWRI3580_g2707"/>
<evidence type="ECO:0000256" key="1">
    <source>
        <dbReference type="ARBA" id="ARBA00022801"/>
    </source>
</evidence>
<comment type="similarity">
    <text evidence="5">Belongs to the PLPL family.</text>
</comment>
<dbReference type="EC" id="3.1.1.-" evidence="5"/>
<keyword evidence="6" id="KW-0175">Coiled coil</keyword>
<feature type="compositionally biased region" description="Polar residues" evidence="7">
    <location>
        <begin position="9"/>
        <end position="33"/>
    </location>
</feature>
<dbReference type="PANTHER" id="PTHR14226:SF44">
    <property type="entry name" value="TRIACYLGLYCEROL LIPASE 3"/>
    <property type="match status" value="1"/>
</dbReference>
<evidence type="ECO:0000313" key="10">
    <source>
        <dbReference type="Proteomes" id="UP000095358"/>
    </source>
</evidence>
<dbReference type="InterPro" id="IPR021771">
    <property type="entry name" value="Triacylglycerol_lipase_N"/>
</dbReference>
<dbReference type="EMBL" id="LPNN01000005">
    <property type="protein sequence ID" value="OEJ87237.1"/>
    <property type="molecule type" value="Genomic_DNA"/>
</dbReference>
<dbReference type="InterPro" id="IPR002641">
    <property type="entry name" value="PNPLA_dom"/>
</dbReference>
<protein>
    <recommendedName>
        <fullName evidence="5">Patatin-like phospholipase domain-containing protein</fullName>
        <ecNumber evidence="5">3.1.1.-</ecNumber>
    </recommendedName>
</protein>
<evidence type="ECO:0000256" key="4">
    <source>
        <dbReference type="PROSITE-ProRule" id="PRU01161"/>
    </source>
</evidence>
<dbReference type="AlphaFoldDB" id="A0A1E5RK26"/>
<dbReference type="GO" id="GO:0016020">
    <property type="term" value="C:membrane"/>
    <property type="evidence" value="ECO:0007669"/>
    <property type="project" value="UniProtKB-SubCell"/>
</dbReference>
<dbReference type="InterPro" id="IPR016035">
    <property type="entry name" value="Acyl_Trfase/lysoPLipase"/>
</dbReference>
<proteinExistence type="inferred from homology"/>
<dbReference type="InterPro" id="IPR050301">
    <property type="entry name" value="NTE"/>
</dbReference>
<feature type="short sequence motif" description="GXSXG" evidence="4">
    <location>
        <begin position="342"/>
        <end position="346"/>
    </location>
</feature>
<organism evidence="9 10">
    <name type="scientific">Hanseniaspora uvarum</name>
    <name type="common">Yeast</name>
    <name type="synonym">Kloeckera apiculata</name>
    <dbReference type="NCBI Taxonomy" id="29833"/>
    <lineage>
        <taxon>Eukaryota</taxon>
        <taxon>Fungi</taxon>
        <taxon>Dikarya</taxon>
        <taxon>Ascomycota</taxon>
        <taxon>Saccharomycotina</taxon>
        <taxon>Saccharomycetes</taxon>
        <taxon>Saccharomycodales</taxon>
        <taxon>Saccharomycodaceae</taxon>
        <taxon>Hanseniaspora</taxon>
    </lineage>
</organism>
<comment type="caution">
    <text evidence="9">The sequence shown here is derived from an EMBL/GenBank/DDBJ whole genome shotgun (WGS) entry which is preliminary data.</text>
</comment>
<feature type="active site" description="Nucleophile" evidence="4">
    <location>
        <position position="344"/>
    </location>
</feature>
<comment type="subcellular location">
    <subcellularLocation>
        <location evidence="5">Membrane</location>
        <topology evidence="5">Single-pass membrane protein</topology>
    </subcellularLocation>
</comment>
<dbReference type="PANTHER" id="PTHR14226">
    <property type="entry name" value="NEUROPATHY TARGET ESTERASE/SWISS CHEESE D.MELANOGASTER"/>
    <property type="match status" value="1"/>
</dbReference>
<keyword evidence="3 4" id="KW-0443">Lipid metabolism</keyword>
<evidence type="ECO:0000256" key="2">
    <source>
        <dbReference type="ARBA" id="ARBA00022963"/>
    </source>
</evidence>
<reference evidence="10" key="1">
    <citation type="journal article" date="2016" name="Genome Announc.">
        <title>Genome sequences of three species of Hanseniaspora isolated from spontaneous wine fermentations.</title>
        <authorList>
            <person name="Sternes P.R."/>
            <person name="Lee D."/>
            <person name="Kutyna D.R."/>
            <person name="Borneman A.R."/>
        </authorList>
    </citation>
    <scope>NUCLEOTIDE SEQUENCE [LARGE SCALE GENOMIC DNA]</scope>
    <source>
        <strain evidence="10">AWRI3580</strain>
    </source>
</reference>
<keyword evidence="10" id="KW-1185">Reference proteome</keyword>
<keyword evidence="1 4" id="KW-0378">Hydrolase</keyword>
<dbReference type="Proteomes" id="UP000095358">
    <property type="component" value="Unassembled WGS sequence"/>
</dbReference>
<dbReference type="STRING" id="29833.A0A1E5RK26"/>
<keyword evidence="2 4" id="KW-0442">Lipid degradation</keyword>
<evidence type="ECO:0000313" key="9">
    <source>
        <dbReference type="EMBL" id="OEJ87237.1"/>
    </source>
</evidence>
<dbReference type="Pfam" id="PF01734">
    <property type="entry name" value="Patatin"/>
    <property type="match status" value="1"/>
</dbReference>
<feature type="active site" description="Proton acceptor" evidence="4">
    <location>
        <position position="525"/>
    </location>
</feature>
<sequence length="733" mass="85922">MDFLKELDINSTPKKASKTIPNETNSRTDSVSGSPRKHSIINISTEDDDSNFLEKELNRKLDEYINLEQEHVKIRKRRKESINDIKTRSILNENNDNDINNTFNAENYYYNSDLITKPSVYQYYKTKVMKIYLEFCLTVLSYTPWIIKRIFFLIYSIFNNIIRLRFKAKRTYTELVNQLPNLKTYDEYLKFAKSVDNLTGANIWRESFVSSSYDYETVLIMYMMLSNYDMNNKDDITKIKDLLITDGPFMTRNFANIGDVSLYSKSLLGTKKLIEVLLKKCNMILDDLDKHNLVETSYFSTCNLSLGHTALILNGGSLFGLYHLGVFKALFNNNYLPKIISGSSMGACMAAIICCLPIEEVNKVLNEDEYVINKLINEEQELLKECGYGQQDLKFLDDGVDTDLNMTKMITNVIFKGYSKDIFLFYKYVKLRICKKMTFQEAFELTGYKYNIVIYPKEYVITCPTLLNHITTPNVIISSAIDCSLGSEMVPNCKLLCKNFKGEIEDYLITKNFKIEYLSPDRYNDSNSDNNYSKIFAGEKKTAYEKLTELYNVNNFIISLARPYLSSLLVNDLKNEINVSKYYQYSKSYLKNIRRSSQVEEEDLYENFDINTYTRYQKPFISTKWIYQLERKFKSLLAMEFKHRIEVMDDLGILNQWIRKLTVDERIPSNYCDNMTIVPSISDISIFRIIEGRLDNINYWMSVGERSTWHYIPLIKTRCQIEFELDRIIDNRK</sequence>
<evidence type="ECO:0000256" key="7">
    <source>
        <dbReference type="SAM" id="MobiDB-lite"/>
    </source>
</evidence>
<dbReference type="PROSITE" id="PS51635">
    <property type="entry name" value="PNPLA"/>
    <property type="match status" value="1"/>
</dbReference>
<feature type="domain" description="PNPLA" evidence="8">
    <location>
        <begin position="311"/>
        <end position="538"/>
    </location>
</feature>
<feature type="coiled-coil region" evidence="6">
    <location>
        <begin position="50"/>
        <end position="77"/>
    </location>
</feature>
<comment type="function">
    <text evidence="5">Lipid hydrolase.</text>
</comment>
<evidence type="ECO:0000259" key="8">
    <source>
        <dbReference type="PROSITE" id="PS51635"/>
    </source>
</evidence>
<dbReference type="SUPFAM" id="SSF52151">
    <property type="entry name" value="FabD/lysophospholipase-like"/>
    <property type="match status" value="1"/>
</dbReference>
<dbReference type="Gene3D" id="3.40.1090.10">
    <property type="entry name" value="Cytosolic phospholipase A2 catalytic domain"/>
    <property type="match status" value="1"/>
</dbReference>
<dbReference type="GO" id="GO:0006641">
    <property type="term" value="P:triglyceride metabolic process"/>
    <property type="evidence" value="ECO:0007669"/>
    <property type="project" value="UniProtKB-ARBA"/>
</dbReference>
<dbReference type="GO" id="GO:0016042">
    <property type="term" value="P:lipid catabolic process"/>
    <property type="evidence" value="ECO:0007669"/>
    <property type="project" value="UniProtKB-UniRule"/>
</dbReference>
<dbReference type="GO" id="GO:0004806">
    <property type="term" value="F:triacylglycerol lipase activity"/>
    <property type="evidence" value="ECO:0007669"/>
    <property type="project" value="InterPro"/>
</dbReference>
<evidence type="ECO:0000256" key="6">
    <source>
        <dbReference type="SAM" id="Coils"/>
    </source>
</evidence>
<gene>
    <name evidence="9" type="ORF">AWRI3580_g2707</name>
</gene>
<feature type="region of interest" description="Disordered" evidence="7">
    <location>
        <begin position="1"/>
        <end position="37"/>
    </location>
</feature>
<dbReference type="Pfam" id="PF11815">
    <property type="entry name" value="DUF3336"/>
    <property type="match status" value="1"/>
</dbReference>
<dbReference type="OrthoDB" id="10049244at2759"/>
<comment type="caution">
    <text evidence="4">Lacks conserved residue(s) required for the propagation of feature annotation.</text>
</comment>
<name>A0A1E5RK26_HANUV</name>
<evidence type="ECO:0000256" key="3">
    <source>
        <dbReference type="ARBA" id="ARBA00023098"/>
    </source>
</evidence>